<organism evidence="1 2">
    <name type="scientific">Filobasidium floriforme</name>
    <dbReference type="NCBI Taxonomy" id="5210"/>
    <lineage>
        <taxon>Eukaryota</taxon>
        <taxon>Fungi</taxon>
        <taxon>Dikarya</taxon>
        <taxon>Basidiomycota</taxon>
        <taxon>Agaricomycotina</taxon>
        <taxon>Tremellomycetes</taxon>
        <taxon>Filobasidiales</taxon>
        <taxon>Filobasidiaceae</taxon>
        <taxon>Filobasidium</taxon>
    </lineage>
</organism>
<gene>
    <name evidence="1" type="ORF">FFLO_03213</name>
</gene>
<protein>
    <submittedName>
        <fullName evidence="1">Uncharacterized protein</fullName>
    </submittedName>
</protein>
<reference evidence="1" key="1">
    <citation type="submission" date="2020-04" db="EMBL/GenBank/DDBJ databases">
        <title>Analysis of mating type loci in Filobasidium floriforme.</title>
        <authorList>
            <person name="Nowrousian M."/>
        </authorList>
    </citation>
    <scope>NUCLEOTIDE SEQUENCE</scope>
    <source>
        <strain evidence="1">CBS 6242</strain>
    </source>
</reference>
<evidence type="ECO:0000313" key="2">
    <source>
        <dbReference type="Proteomes" id="UP000812966"/>
    </source>
</evidence>
<dbReference type="EMBL" id="JABELV010000057">
    <property type="protein sequence ID" value="KAG7548921.1"/>
    <property type="molecule type" value="Genomic_DNA"/>
</dbReference>
<proteinExistence type="predicted"/>
<sequence>MVLEEQDIDLPIPHRRVLGKFDNTSITFSIYLPAQVEFANRFFQYIYPLSTGNATDDSILFGADQGGYTVSCSGSLGYRQDAATAKFSRQIARQFYGLDTSSSINGYVYGGSGGSLQCVGALENTQDVWQGGVPYIQAIPTSIPNHVSSLAMCTLVLEGKSQAIADAILPGGDQEPERRLTALERATFKECTALGLPPRQWETLDNWVYDSGLLRSFYPSIYSLDPDYANDFWNAPGYVGTEETDLGRFIRERRRSGSSSIVDISVDESGQATFFKLPDVPSGYPLSGAELSLVDCNGTVLKVLPDLPLEVRPSSEDVACNVSGLDFANATILATPGLRLLFDNSKFLAAHFYARHQLPLREGFSIYDQYRQDHSPAGIPIYPQRSLLVHPLISSGPSGGGNHTGLLKAKTIVVQNLLDVNSPPWNADWYRGQVERAMGLDASRDTYRLWFTDNADHPGASGLPGGQNVVDYSGILFQALYHLHRWVEKGVEPPYTDYQLKDGQITVPKEANQRGGVQPVARLRVGGADEQIVRTSCGEPVQFEGSGEVPFGQGWIVRAEWDHLGTGNFTSVPLAHAEDFVDFSSNFTYSEPGTYFATFRIASVYDGDPAKNYSLAYNMDRARVVVSC</sequence>
<evidence type="ECO:0000313" key="1">
    <source>
        <dbReference type="EMBL" id="KAG7548921.1"/>
    </source>
</evidence>
<dbReference type="AlphaFoldDB" id="A0A8K0NTC9"/>
<name>A0A8K0NTC9_9TREE</name>
<keyword evidence="2" id="KW-1185">Reference proteome</keyword>
<comment type="caution">
    <text evidence="1">The sequence shown here is derived from an EMBL/GenBank/DDBJ whole genome shotgun (WGS) entry which is preliminary data.</text>
</comment>
<dbReference type="Proteomes" id="UP000812966">
    <property type="component" value="Unassembled WGS sequence"/>
</dbReference>
<accession>A0A8K0NTC9</accession>